<evidence type="ECO:0000313" key="3">
    <source>
        <dbReference type="Proteomes" id="UP000030700"/>
    </source>
</evidence>
<reference evidence="2" key="1">
    <citation type="journal article" date="2015" name="PeerJ">
        <title>First genomic representation of candidate bacterial phylum KSB3 points to enhanced environmental sensing as a trigger of wastewater bulking.</title>
        <authorList>
            <person name="Sekiguchi Y."/>
            <person name="Ohashi A."/>
            <person name="Parks D.H."/>
            <person name="Yamauchi T."/>
            <person name="Tyson G.W."/>
            <person name="Hugenholtz P."/>
        </authorList>
    </citation>
    <scope>NUCLEOTIDE SEQUENCE [LARGE SCALE GENOMIC DNA]</scope>
</reference>
<dbReference type="Gene3D" id="3.20.20.150">
    <property type="entry name" value="Divalent-metal-dependent TIM barrel enzymes"/>
    <property type="match status" value="1"/>
</dbReference>
<dbReference type="HOGENOM" id="CLU_059523_1_2_0"/>
<keyword evidence="3" id="KW-1185">Reference proteome</keyword>
<dbReference type="STRING" id="1499966.U14_05645"/>
<accession>A0A081BSH9</accession>
<proteinExistence type="predicted"/>
<keyword evidence="2" id="KW-0413">Isomerase</keyword>
<dbReference type="EMBL" id="DF820461">
    <property type="protein sequence ID" value="GAK54360.1"/>
    <property type="molecule type" value="Genomic_DNA"/>
</dbReference>
<dbReference type="AlphaFoldDB" id="A0A081BSH9"/>
<dbReference type="InterPro" id="IPR050312">
    <property type="entry name" value="IolE/XylAMocC-like"/>
</dbReference>
<dbReference type="GO" id="GO:0016853">
    <property type="term" value="F:isomerase activity"/>
    <property type="evidence" value="ECO:0007669"/>
    <property type="project" value="UniProtKB-KW"/>
</dbReference>
<dbReference type="PANTHER" id="PTHR12110">
    <property type="entry name" value="HYDROXYPYRUVATE ISOMERASE"/>
    <property type="match status" value="1"/>
</dbReference>
<name>A0A081BSH9_9BACT</name>
<dbReference type="Pfam" id="PF01261">
    <property type="entry name" value="AP_endonuc_2"/>
    <property type="match status" value="1"/>
</dbReference>
<gene>
    <name evidence="2" type="ORF">U14_05645</name>
</gene>
<protein>
    <submittedName>
        <fullName evidence="2">Xylose isomerase domain-containing protein TIM barrel</fullName>
    </submittedName>
</protein>
<dbReference type="InterPro" id="IPR036237">
    <property type="entry name" value="Xyl_isomerase-like_sf"/>
</dbReference>
<evidence type="ECO:0000259" key="1">
    <source>
        <dbReference type="Pfam" id="PF01261"/>
    </source>
</evidence>
<organism evidence="2">
    <name type="scientific">Candidatus Moduliflexus flocculans</name>
    <dbReference type="NCBI Taxonomy" id="1499966"/>
    <lineage>
        <taxon>Bacteria</taxon>
        <taxon>Candidatus Moduliflexota</taxon>
        <taxon>Candidatus Moduliflexia</taxon>
        <taxon>Candidatus Moduliflexales</taxon>
        <taxon>Candidatus Moduliflexaceae</taxon>
    </lineage>
</organism>
<dbReference type="InterPro" id="IPR013022">
    <property type="entry name" value="Xyl_isomerase-like_TIM-brl"/>
</dbReference>
<dbReference type="SUPFAM" id="SSF51658">
    <property type="entry name" value="Xylose isomerase-like"/>
    <property type="match status" value="1"/>
</dbReference>
<evidence type="ECO:0000313" key="2">
    <source>
        <dbReference type="EMBL" id="GAK54360.1"/>
    </source>
</evidence>
<dbReference type="Proteomes" id="UP000030700">
    <property type="component" value="Unassembled WGS sequence"/>
</dbReference>
<sequence>MTTTPQLAAQLYTVREFTQTRDDLRASLAKIRNIGYPAVQVSGIGNIPDTDVKAIADDLGLKICITHVRPAEALWKNLDVVIAQHHLWNCRHVGLGMMPQAYRDEGEAGYRRFAADATRIGERLAEAGLTFNYHNHSFELERFGTRTGLDIIFEESDPRYLNAILDTYWIQHGGGDSAAWIRRMTGRMPVVHFKDMVIVNGEQAMAEVGEGNLNWPEILRACEEAGVEWYAVEQDTCRRDPFDSLKISFEHLKTFFARSLSQ</sequence>
<dbReference type="PANTHER" id="PTHR12110:SF41">
    <property type="entry name" value="INOSOSE DEHYDRATASE"/>
    <property type="match status" value="1"/>
</dbReference>
<feature type="domain" description="Xylose isomerase-like TIM barrel" evidence="1">
    <location>
        <begin position="29"/>
        <end position="253"/>
    </location>
</feature>